<evidence type="ECO:0000313" key="1">
    <source>
        <dbReference type="EMBL" id="GAA2730819.1"/>
    </source>
</evidence>
<dbReference type="RefSeq" id="WP_344452571.1">
    <property type="nucleotide sequence ID" value="NZ_BAAATZ010000019.1"/>
</dbReference>
<dbReference type="SUPFAM" id="SSF50475">
    <property type="entry name" value="FMN-binding split barrel"/>
    <property type="match status" value="1"/>
</dbReference>
<evidence type="ECO:0000313" key="2">
    <source>
        <dbReference type="Proteomes" id="UP001501842"/>
    </source>
</evidence>
<dbReference type="InterPro" id="IPR012349">
    <property type="entry name" value="Split_barrel_FMN-bd"/>
</dbReference>
<proteinExistence type="predicted"/>
<dbReference type="Gene3D" id="2.30.110.10">
    <property type="entry name" value="Electron Transport, Fmn-binding Protein, Chain A"/>
    <property type="match status" value="1"/>
</dbReference>
<dbReference type="Pfam" id="PF12900">
    <property type="entry name" value="Pyridox_ox_2"/>
    <property type="match status" value="1"/>
</dbReference>
<comment type="caution">
    <text evidence="1">The sequence shown here is derived from an EMBL/GenBank/DDBJ whole genome shotgun (WGS) entry which is preliminary data.</text>
</comment>
<reference evidence="1 2" key="1">
    <citation type="journal article" date="2019" name="Int. J. Syst. Evol. Microbiol.">
        <title>The Global Catalogue of Microorganisms (GCM) 10K type strain sequencing project: providing services to taxonomists for standard genome sequencing and annotation.</title>
        <authorList>
            <consortium name="The Broad Institute Genomics Platform"/>
            <consortium name="The Broad Institute Genome Sequencing Center for Infectious Disease"/>
            <person name="Wu L."/>
            <person name="Ma J."/>
        </authorList>
    </citation>
    <scope>NUCLEOTIDE SEQUENCE [LARGE SCALE GENOMIC DNA]</scope>
    <source>
        <strain evidence="1 2">JCM 8201</strain>
    </source>
</reference>
<organism evidence="1 2">
    <name type="scientific">Actinocorallia aurantiaca</name>
    <dbReference type="NCBI Taxonomy" id="46204"/>
    <lineage>
        <taxon>Bacteria</taxon>
        <taxon>Bacillati</taxon>
        <taxon>Actinomycetota</taxon>
        <taxon>Actinomycetes</taxon>
        <taxon>Streptosporangiales</taxon>
        <taxon>Thermomonosporaceae</taxon>
        <taxon>Actinocorallia</taxon>
    </lineage>
</organism>
<name>A0ABN3UFB2_9ACTN</name>
<dbReference type="Proteomes" id="UP001501842">
    <property type="component" value="Unassembled WGS sequence"/>
</dbReference>
<dbReference type="EMBL" id="BAAATZ010000019">
    <property type="protein sequence ID" value="GAA2730819.1"/>
    <property type="molecule type" value="Genomic_DNA"/>
</dbReference>
<gene>
    <name evidence="1" type="ORF">GCM10010439_44740</name>
</gene>
<accession>A0ABN3UFB2</accession>
<keyword evidence="2" id="KW-1185">Reference proteome</keyword>
<protein>
    <submittedName>
        <fullName evidence="1">Pyridoxamine 5'-phosphate oxidase family protein</fullName>
    </submittedName>
</protein>
<dbReference type="InterPro" id="IPR024747">
    <property type="entry name" value="Pyridox_Oxase-rel"/>
</dbReference>
<sequence>MPFDAGGLEILGDDECLALLQSTPVGRIVFTHQALPAVQPVNYALDGEDVIIRTSPGSKLAAALRNAVVAFEIDEYDAEERTGWSVVLVGQARRVSEPAELAGLRELDLWPWVPGDREEFIRISPRLRSGRRVLRPVETAGPAGRTGSSSR</sequence>